<dbReference type="GO" id="GO:0003700">
    <property type="term" value="F:DNA-binding transcription factor activity"/>
    <property type="evidence" value="ECO:0007669"/>
    <property type="project" value="InterPro"/>
</dbReference>
<dbReference type="SUPFAM" id="SSF46689">
    <property type="entry name" value="Homeodomain-like"/>
    <property type="match status" value="2"/>
</dbReference>
<keyword evidence="3" id="KW-0804">Transcription</keyword>
<dbReference type="OrthoDB" id="2636626at2"/>
<evidence type="ECO:0000256" key="2">
    <source>
        <dbReference type="ARBA" id="ARBA00023125"/>
    </source>
</evidence>
<protein>
    <submittedName>
        <fullName evidence="5">AraC family transcriptional regulator</fullName>
    </submittedName>
</protein>
<accession>A0A1R1B121</accession>
<dbReference type="AlphaFoldDB" id="A0A1R1B121"/>
<dbReference type="PANTHER" id="PTHR43280:SF2">
    <property type="entry name" value="HTH-TYPE TRANSCRIPTIONAL REGULATOR EXSA"/>
    <property type="match status" value="1"/>
</dbReference>
<sequence length="281" mass="31853">MTMSNRSSILYPSLMHHVFWNHKKKFQYSVDTYGHWVLFAVEGGSFRYGIGDIEGMAQMGDVIVCPPGVDFHRDVIHAPSFHFIGFSLGSISGEAVAGQEAEQNVHLRLAASAYKPAVTHKERFADNLRYFKRQDEAAAEIDQRSYWQNHALNDIWLFCLQSIAAGVVGEDKEPADPLMEQARLYIQQNAYKDMSMLVLADELGISPVQLTRRFTRSVGMTPSRYLSHIRLEQAKSLLVDTHLNLEQIALACGFNNGFYLSRVFTKLMKVSPSAYRKTNRV</sequence>
<keyword evidence="2" id="KW-0238">DNA-binding</keyword>
<dbReference type="Pfam" id="PF12833">
    <property type="entry name" value="HTH_18"/>
    <property type="match status" value="1"/>
</dbReference>
<dbReference type="Proteomes" id="UP000187074">
    <property type="component" value="Unassembled WGS sequence"/>
</dbReference>
<proteinExistence type="predicted"/>
<dbReference type="InterPro" id="IPR018060">
    <property type="entry name" value="HTH_AraC"/>
</dbReference>
<dbReference type="PROSITE" id="PS01124">
    <property type="entry name" value="HTH_ARAC_FAMILY_2"/>
    <property type="match status" value="1"/>
</dbReference>
<dbReference type="STRING" id="1401.BK123_16485"/>
<name>A0A1R1B121_PAELA</name>
<evidence type="ECO:0000256" key="1">
    <source>
        <dbReference type="ARBA" id="ARBA00023015"/>
    </source>
</evidence>
<dbReference type="InterPro" id="IPR009057">
    <property type="entry name" value="Homeodomain-like_sf"/>
</dbReference>
<evidence type="ECO:0000313" key="6">
    <source>
        <dbReference type="Proteomes" id="UP000187074"/>
    </source>
</evidence>
<organism evidence="5 6">
    <name type="scientific">Paenibacillus lautus</name>
    <name type="common">Bacillus lautus</name>
    <dbReference type="NCBI Taxonomy" id="1401"/>
    <lineage>
        <taxon>Bacteria</taxon>
        <taxon>Bacillati</taxon>
        <taxon>Bacillota</taxon>
        <taxon>Bacilli</taxon>
        <taxon>Bacillales</taxon>
        <taxon>Paenibacillaceae</taxon>
        <taxon>Paenibacillus</taxon>
    </lineage>
</organism>
<dbReference type="PROSITE" id="PS00041">
    <property type="entry name" value="HTH_ARAC_FAMILY_1"/>
    <property type="match status" value="1"/>
</dbReference>
<dbReference type="GO" id="GO:0043565">
    <property type="term" value="F:sequence-specific DNA binding"/>
    <property type="evidence" value="ECO:0007669"/>
    <property type="project" value="InterPro"/>
</dbReference>
<comment type="caution">
    <text evidence="5">The sequence shown here is derived from an EMBL/GenBank/DDBJ whole genome shotgun (WGS) entry which is preliminary data.</text>
</comment>
<keyword evidence="1" id="KW-0805">Transcription regulation</keyword>
<evidence type="ECO:0000256" key="3">
    <source>
        <dbReference type="ARBA" id="ARBA00023163"/>
    </source>
</evidence>
<dbReference type="InterPro" id="IPR018062">
    <property type="entry name" value="HTH_AraC-typ_CS"/>
</dbReference>
<dbReference type="SMART" id="SM00342">
    <property type="entry name" value="HTH_ARAC"/>
    <property type="match status" value="1"/>
</dbReference>
<evidence type="ECO:0000259" key="4">
    <source>
        <dbReference type="PROSITE" id="PS01124"/>
    </source>
</evidence>
<dbReference type="EMBL" id="MRTF01000005">
    <property type="protein sequence ID" value="OME92207.1"/>
    <property type="molecule type" value="Genomic_DNA"/>
</dbReference>
<reference evidence="5 6" key="1">
    <citation type="submission" date="2016-11" db="EMBL/GenBank/DDBJ databases">
        <title>Paenibacillus species isolates.</title>
        <authorList>
            <person name="Beno S.M."/>
        </authorList>
    </citation>
    <scope>NUCLEOTIDE SEQUENCE [LARGE SCALE GENOMIC DNA]</scope>
    <source>
        <strain evidence="5 6">FSL F4-0100</strain>
    </source>
</reference>
<dbReference type="PANTHER" id="PTHR43280">
    <property type="entry name" value="ARAC-FAMILY TRANSCRIPTIONAL REGULATOR"/>
    <property type="match status" value="1"/>
</dbReference>
<gene>
    <name evidence="5" type="ORF">BK123_16485</name>
</gene>
<dbReference type="Gene3D" id="1.10.10.60">
    <property type="entry name" value="Homeodomain-like"/>
    <property type="match status" value="2"/>
</dbReference>
<evidence type="ECO:0000313" key="5">
    <source>
        <dbReference type="EMBL" id="OME92207.1"/>
    </source>
</evidence>
<feature type="domain" description="HTH araC/xylS-type" evidence="4">
    <location>
        <begin position="180"/>
        <end position="278"/>
    </location>
</feature>